<comment type="caution">
    <text evidence="2">The sequence shown here is derived from an EMBL/GenBank/DDBJ whole genome shotgun (WGS) entry which is preliminary data.</text>
</comment>
<sequence>MKLPPYTSFPNITGDKISLRQILPSDIIDIIEISYYDAVQATTLEQATEMQAKINKDYTDGNSIHWGIAENTTNKIVGTCGYYRGLDVGAGELGCVLLPKYRGQGFMTSAMSLAIKFGNNHIGLNRIWAETSQENNNAIKLLERLNFIKTADLDNDYIEYELK</sequence>
<dbReference type="Gene3D" id="3.40.630.30">
    <property type="match status" value="1"/>
</dbReference>
<gene>
    <name evidence="2" type="ORF">LNQ49_16710</name>
</gene>
<name>A0ABS8MWR8_9FLAO</name>
<dbReference type="EMBL" id="JAJJMO010000001">
    <property type="protein sequence ID" value="MCC9073220.1"/>
    <property type="molecule type" value="Genomic_DNA"/>
</dbReference>
<proteinExistence type="predicted"/>
<evidence type="ECO:0000259" key="1">
    <source>
        <dbReference type="PROSITE" id="PS51186"/>
    </source>
</evidence>
<dbReference type="Pfam" id="PF13302">
    <property type="entry name" value="Acetyltransf_3"/>
    <property type="match status" value="1"/>
</dbReference>
<dbReference type="Proteomes" id="UP001430919">
    <property type="component" value="Unassembled WGS sequence"/>
</dbReference>
<reference evidence="2" key="1">
    <citation type="submission" date="2021-11" db="EMBL/GenBank/DDBJ databases">
        <title>Description of novel Flavobacterium species.</title>
        <authorList>
            <person name="Saticioglu I.B."/>
            <person name="Ay H."/>
            <person name="Altun S."/>
            <person name="Duman M."/>
        </authorList>
    </citation>
    <scope>NUCLEOTIDE SEQUENCE</scope>
    <source>
        <strain evidence="2">F-65</strain>
    </source>
</reference>
<dbReference type="PROSITE" id="PS51186">
    <property type="entry name" value="GNAT"/>
    <property type="match status" value="1"/>
</dbReference>
<accession>A0ABS8MWR8</accession>
<dbReference type="SUPFAM" id="SSF55729">
    <property type="entry name" value="Acyl-CoA N-acyltransferases (Nat)"/>
    <property type="match status" value="1"/>
</dbReference>
<keyword evidence="3" id="KW-1185">Reference proteome</keyword>
<protein>
    <submittedName>
        <fullName evidence="2">GNAT family N-acetyltransferase</fullName>
    </submittedName>
</protein>
<organism evidence="2 3">
    <name type="scientific">Flavobacterium pisciphilum</name>
    <dbReference type="NCBI Taxonomy" id="2893755"/>
    <lineage>
        <taxon>Bacteria</taxon>
        <taxon>Pseudomonadati</taxon>
        <taxon>Bacteroidota</taxon>
        <taxon>Flavobacteriia</taxon>
        <taxon>Flavobacteriales</taxon>
        <taxon>Flavobacteriaceae</taxon>
        <taxon>Flavobacterium</taxon>
    </lineage>
</organism>
<evidence type="ECO:0000313" key="3">
    <source>
        <dbReference type="Proteomes" id="UP001430919"/>
    </source>
</evidence>
<dbReference type="CDD" id="cd04301">
    <property type="entry name" value="NAT_SF"/>
    <property type="match status" value="1"/>
</dbReference>
<dbReference type="InterPro" id="IPR000182">
    <property type="entry name" value="GNAT_dom"/>
</dbReference>
<feature type="domain" description="N-acetyltransferase" evidence="1">
    <location>
        <begin position="17"/>
        <end position="163"/>
    </location>
</feature>
<dbReference type="RefSeq" id="WP_229990158.1">
    <property type="nucleotide sequence ID" value="NZ_JAJJMO010000001.1"/>
</dbReference>
<evidence type="ECO:0000313" key="2">
    <source>
        <dbReference type="EMBL" id="MCC9073220.1"/>
    </source>
</evidence>
<dbReference type="PANTHER" id="PTHR43792">
    <property type="entry name" value="GNAT FAMILY, PUTATIVE (AFU_ORTHOLOGUE AFUA_3G00765)-RELATED-RELATED"/>
    <property type="match status" value="1"/>
</dbReference>
<dbReference type="InterPro" id="IPR016181">
    <property type="entry name" value="Acyl_CoA_acyltransferase"/>
</dbReference>
<dbReference type="InterPro" id="IPR051531">
    <property type="entry name" value="N-acetyltransferase"/>
</dbReference>
<dbReference type="PANTHER" id="PTHR43792:SF9">
    <property type="entry name" value="RIBOSOMAL-PROTEIN-ALANINE ACETYLTRANSFERASE"/>
    <property type="match status" value="1"/>
</dbReference>